<reference evidence="1 2" key="1">
    <citation type="submission" date="2020-08" db="EMBL/GenBank/DDBJ databases">
        <title>Sequencing the genomes of 1000 actinobacteria strains.</title>
        <authorList>
            <person name="Klenk H.-P."/>
        </authorList>
    </citation>
    <scope>NUCLEOTIDE SEQUENCE [LARGE SCALE GENOMIC DNA]</scope>
    <source>
        <strain evidence="1 2">DSM 45584</strain>
    </source>
</reference>
<keyword evidence="2" id="KW-1185">Reference proteome</keyword>
<dbReference type="AlphaFoldDB" id="A0A840QE64"/>
<evidence type="ECO:0000313" key="2">
    <source>
        <dbReference type="Proteomes" id="UP000584374"/>
    </source>
</evidence>
<sequence>MESSVSSQYLAPAAEGHLQLAKQIVQDKLRSSKGFAILSEVAGLAAWLAADRGDSATARARYKESIHYAESSRIPLLVSYMTASLGHYAVETGDPRRGLYFLDRAAQYQDSRTPAAARAWLACLRAVAYGAIGDRAQTLDALRTAQRNADRQTSDAQWPWMFAFTSAKAARYQSSALAALGDYSGSCTAYATAIPAITAPKPRSLAKVEYANLLVTMRQEEEACRLAVEALQAGQQYGSERIVERVRDLRSRMSTACRDAELLDHMLIGLYTKERW</sequence>
<proteinExistence type="predicted"/>
<dbReference type="EMBL" id="JACHIW010000002">
    <property type="protein sequence ID" value="MBB5158716.1"/>
    <property type="molecule type" value="Genomic_DNA"/>
</dbReference>
<gene>
    <name evidence="1" type="ORF">BJ970_006315</name>
</gene>
<dbReference type="Proteomes" id="UP000584374">
    <property type="component" value="Unassembled WGS sequence"/>
</dbReference>
<protein>
    <recommendedName>
        <fullName evidence="3">Transcriptional regulator</fullName>
    </recommendedName>
</protein>
<accession>A0A840QE64</accession>
<comment type="caution">
    <text evidence="1">The sequence shown here is derived from an EMBL/GenBank/DDBJ whole genome shotgun (WGS) entry which is preliminary data.</text>
</comment>
<evidence type="ECO:0000313" key="1">
    <source>
        <dbReference type="EMBL" id="MBB5158716.1"/>
    </source>
</evidence>
<name>A0A840QE64_9PSEU</name>
<evidence type="ECO:0008006" key="3">
    <source>
        <dbReference type="Google" id="ProtNLM"/>
    </source>
</evidence>
<organism evidence="1 2">
    <name type="scientific">Saccharopolyspora phatthalungensis</name>
    <dbReference type="NCBI Taxonomy" id="664693"/>
    <lineage>
        <taxon>Bacteria</taxon>
        <taxon>Bacillati</taxon>
        <taxon>Actinomycetota</taxon>
        <taxon>Actinomycetes</taxon>
        <taxon>Pseudonocardiales</taxon>
        <taxon>Pseudonocardiaceae</taxon>
        <taxon>Saccharopolyspora</taxon>
    </lineage>
</organism>